<sequence>MIIESDEINELIEKCNGKAKIEDSHLPRKRSFWSQEQGSKFRPKVDCKSEIKKKIAKRKLSEHQIRFCEA</sequence>
<dbReference type="AlphaFoldDB" id="E4XXA1"/>
<dbReference type="InParanoid" id="E4XXA1"/>
<gene>
    <name evidence="1" type="ORF">GSOID_T00007282001</name>
    <name evidence="2" type="ORF">GSOID_T00030913001</name>
</gene>
<name>E4XXA1_OIKDI</name>
<protein>
    <submittedName>
        <fullName evidence="1">Uncharacterized protein</fullName>
    </submittedName>
</protein>
<dbReference type="Proteomes" id="UP000011014">
    <property type="component" value="Unassembled WGS sequence"/>
</dbReference>
<dbReference type="Proteomes" id="UP000001307">
    <property type="component" value="Unassembled WGS sequence"/>
</dbReference>
<proteinExistence type="predicted"/>
<dbReference type="EMBL" id="FN653272">
    <property type="protein sequence ID" value="CBY14295.1"/>
    <property type="molecule type" value="Genomic_DNA"/>
</dbReference>
<evidence type="ECO:0000313" key="1">
    <source>
        <dbReference type="EMBL" id="CBY14295.1"/>
    </source>
</evidence>
<evidence type="ECO:0000313" key="2">
    <source>
        <dbReference type="EMBL" id="CBY37454.1"/>
    </source>
</evidence>
<accession>E4XXA1</accession>
<dbReference type="EMBL" id="FN654980">
    <property type="protein sequence ID" value="CBY37454.1"/>
    <property type="molecule type" value="Genomic_DNA"/>
</dbReference>
<reference evidence="1" key="1">
    <citation type="journal article" date="2010" name="Science">
        <title>Plasticity of animal genome architecture unmasked by rapid evolution of a pelagic tunicate.</title>
        <authorList>
            <person name="Denoeud F."/>
            <person name="Henriet S."/>
            <person name="Mungpakdee S."/>
            <person name="Aury J.M."/>
            <person name="Da Silva C."/>
            <person name="Brinkmann H."/>
            <person name="Mikhaleva J."/>
            <person name="Olsen L.C."/>
            <person name="Jubin C."/>
            <person name="Canestro C."/>
            <person name="Bouquet J.M."/>
            <person name="Danks G."/>
            <person name="Poulain J."/>
            <person name="Campsteijn C."/>
            <person name="Adamski M."/>
            <person name="Cross I."/>
            <person name="Yadetie F."/>
            <person name="Muffato M."/>
            <person name="Louis A."/>
            <person name="Butcher S."/>
            <person name="Tsagkogeorga G."/>
            <person name="Konrad A."/>
            <person name="Singh S."/>
            <person name="Jensen M.F."/>
            <person name="Cong E.H."/>
            <person name="Eikeseth-Otteraa H."/>
            <person name="Noel B."/>
            <person name="Anthouard V."/>
            <person name="Porcel B.M."/>
            <person name="Kachouri-Lafond R."/>
            <person name="Nishino A."/>
            <person name="Ugolini M."/>
            <person name="Chourrout P."/>
            <person name="Nishida H."/>
            <person name="Aasland R."/>
            <person name="Huzurbazar S."/>
            <person name="Westhof E."/>
            <person name="Delsuc F."/>
            <person name="Lehrach H."/>
            <person name="Reinhardt R."/>
            <person name="Weissenbach J."/>
            <person name="Roy S.W."/>
            <person name="Artiguenave F."/>
            <person name="Postlethwait J.H."/>
            <person name="Manak J.R."/>
            <person name="Thompson E.M."/>
            <person name="Jaillon O."/>
            <person name="Du Pasquier L."/>
            <person name="Boudinot P."/>
            <person name="Liberles D.A."/>
            <person name="Volff J.N."/>
            <person name="Philippe H."/>
            <person name="Lenhard B."/>
            <person name="Roest Crollius H."/>
            <person name="Wincker P."/>
            <person name="Chourrout D."/>
        </authorList>
    </citation>
    <scope>NUCLEOTIDE SEQUENCE [LARGE SCALE GENOMIC DNA]</scope>
</reference>
<keyword evidence="3" id="KW-1185">Reference proteome</keyword>
<organism evidence="1">
    <name type="scientific">Oikopleura dioica</name>
    <name type="common">Tunicate</name>
    <dbReference type="NCBI Taxonomy" id="34765"/>
    <lineage>
        <taxon>Eukaryota</taxon>
        <taxon>Metazoa</taxon>
        <taxon>Chordata</taxon>
        <taxon>Tunicata</taxon>
        <taxon>Appendicularia</taxon>
        <taxon>Copelata</taxon>
        <taxon>Oikopleuridae</taxon>
        <taxon>Oikopleura</taxon>
    </lineage>
</organism>
<evidence type="ECO:0000313" key="3">
    <source>
        <dbReference type="Proteomes" id="UP000001307"/>
    </source>
</evidence>